<dbReference type="GeneID" id="5003210"/>
<sequence length="108" mass="12265">MSATRESTDAERAQTNDDGFESSDDEQYVVKPIDVSTMSISERRAQRFKDCFWDLEAKLARWFGLEDSRYEFELSVREEEDERAAAEAAREEAKKDAAARAAEDGTTA</sequence>
<organism evidence="2 3">
    <name type="scientific">Ostreococcus lucimarinus (strain CCE9901)</name>
    <dbReference type="NCBI Taxonomy" id="436017"/>
    <lineage>
        <taxon>Eukaryota</taxon>
        <taxon>Viridiplantae</taxon>
        <taxon>Chlorophyta</taxon>
        <taxon>Mamiellophyceae</taxon>
        <taxon>Mamiellales</taxon>
        <taxon>Bathycoccaceae</taxon>
        <taxon>Ostreococcus</taxon>
    </lineage>
</organism>
<name>A4S1V3_OSTLU</name>
<feature type="compositionally biased region" description="Acidic residues" evidence="1">
    <location>
        <begin position="18"/>
        <end position="27"/>
    </location>
</feature>
<protein>
    <submittedName>
        <fullName evidence="2">Uncharacterized protein</fullName>
    </submittedName>
</protein>
<keyword evidence="3" id="KW-1185">Reference proteome</keyword>
<evidence type="ECO:0000256" key="1">
    <source>
        <dbReference type="SAM" id="MobiDB-lite"/>
    </source>
</evidence>
<evidence type="ECO:0000313" key="3">
    <source>
        <dbReference type="Proteomes" id="UP000001568"/>
    </source>
</evidence>
<dbReference type="Proteomes" id="UP000001568">
    <property type="component" value="Chromosome 8"/>
</dbReference>
<dbReference type="KEGG" id="olu:OSTLU_33232"/>
<dbReference type="RefSeq" id="XP_001419213.1">
    <property type="nucleotide sequence ID" value="XM_001419176.1"/>
</dbReference>
<evidence type="ECO:0000313" key="2">
    <source>
        <dbReference type="EMBL" id="ABO97506.1"/>
    </source>
</evidence>
<dbReference type="Gramene" id="ABO97506">
    <property type="protein sequence ID" value="ABO97506"/>
    <property type="gene ID" value="OSTLU_33232"/>
</dbReference>
<dbReference type="OrthoDB" id="45963at2759"/>
<dbReference type="HOGENOM" id="CLU_2201433_0_0_1"/>
<proteinExistence type="predicted"/>
<gene>
    <name evidence="2" type="ORF">OSTLU_33232</name>
</gene>
<dbReference type="AlphaFoldDB" id="A4S1V3"/>
<feature type="region of interest" description="Disordered" evidence="1">
    <location>
        <begin position="1"/>
        <end position="27"/>
    </location>
</feature>
<feature type="region of interest" description="Disordered" evidence="1">
    <location>
        <begin position="83"/>
        <end position="108"/>
    </location>
</feature>
<accession>A4S1V3</accession>
<feature type="compositionally biased region" description="Basic and acidic residues" evidence="1">
    <location>
        <begin position="1"/>
        <end position="15"/>
    </location>
</feature>
<reference evidence="2 3" key="1">
    <citation type="journal article" date="2007" name="Proc. Natl. Acad. Sci. U.S.A.">
        <title>The tiny eukaryote Ostreococcus provides genomic insights into the paradox of plankton speciation.</title>
        <authorList>
            <person name="Palenik B."/>
            <person name="Grimwood J."/>
            <person name="Aerts A."/>
            <person name="Rouze P."/>
            <person name="Salamov A."/>
            <person name="Putnam N."/>
            <person name="Dupont C."/>
            <person name="Jorgensen R."/>
            <person name="Derelle E."/>
            <person name="Rombauts S."/>
            <person name="Zhou K."/>
            <person name="Otillar R."/>
            <person name="Merchant S.S."/>
            <person name="Podell S."/>
            <person name="Gaasterland T."/>
            <person name="Napoli C."/>
            <person name="Gendler K."/>
            <person name="Manuell A."/>
            <person name="Tai V."/>
            <person name="Vallon O."/>
            <person name="Piganeau G."/>
            <person name="Jancek S."/>
            <person name="Heijde M."/>
            <person name="Jabbari K."/>
            <person name="Bowler C."/>
            <person name="Lohr M."/>
            <person name="Robbens S."/>
            <person name="Werner G."/>
            <person name="Dubchak I."/>
            <person name="Pazour G.J."/>
            <person name="Ren Q."/>
            <person name="Paulsen I."/>
            <person name="Delwiche C."/>
            <person name="Schmutz J."/>
            <person name="Rokhsar D."/>
            <person name="Van de Peer Y."/>
            <person name="Moreau H."/>
            <person name="Grigoriev I.V."/>
        </authorList>
    </citation>
    <scope>NUCLEOTIDE SEQUENCE [LARGE SCALE GENOMIC DNA]</scope>
    <source>
        <strain evidence="2 3">CCE9901</strain>
    </source>
</reference>
<dbReference type="EMBL" id="CP000588">
    <property type="protein sequence ID" value="ABO97506.1"/>
    <property type="molecule type" value="Genomic_DNA"/>
</dbReference>